<name>A0ABS4Z5H7_9ACTN</name>
<dbReference type="PANTHER" id="PTHR46018:SF4">
    <property type="entry name" value="METALLO-HYDROLASE YHFI-RELATED"/>
    <property type="match status" value="1"/>
</dbReference>
<dbReference type="SUPFAM" id="SSF56281">
    <property type="entry name" value="Metallo-hydrolase/oxidoreductase"/>
    <property type="match status" value="1"/>
</dbReference>
<dbReference type="Proteomes" id="UP000758168">
    <property type="component" value="Unassembled WGS sequence"/>
</dbReference>
<evidence type="ECO:0000313" key="2">
    <source>
        <dbReference type="EMBL" id="MBP2416290.1"/>
    </source>
</evidence>
<evidence type="ECO:0000313" key="3">
    <source>
        <dbReference type="Proteomes" id="UP000758168"/>
    </source>
</evidence>
<organism evidence="2 3">
    <name type="scientific">Microlunatus capsulatus</name>
    <dbReference type="NCBI Taxonomy" id="99117"/>
    <lineage>
        <taxon>Bacteria</taxon>
        <taxon>Bacillati</taxon>
        <taxon>Actinomycetota</taxon>
        <taxon>Actinomycetes</taxon>
        <taxon>Propionibacteriales</taxon>
        <taxon>Propionibacteriaceae</taxon>
        <taxon>Microlunatus</taxon>
    </lineage>
</organism>
<evidence type="ECO:0000259" key="1">
    <source>
        <dbReference type="Pfam" id="PF12706"/>
    </source>
</evidence>
<dbReference type="Pfam" id="PF12706">
    <property type="entry name" value="Lactamase_B_2"/>
    <property type="match status" value="1"/>
</dbReference>
<proteinExistence type="predicted"/>
<gene>
    <name evidence="2" type="ORF">JOF54_001212</name>
</gene>
<comment type="caution">
    <text evidence="2">The sequence shown here is derived from an EMBL/GenBank/DDBJ whole genome shotgun (WGS) entry which is preliminary data.</text>
</comment>
<dbReference type="InterPro" id="IPR036866">
    <property type="entry name" value="RibonucZ/Hydroxyglut_hydro"/>
</dbReference>
<keyword evidence="3" id="KW-1185">Reference proteome</keyword>
<dbReference type="PANTHER" id="PTHR46018">
    <property type="entry name" value="ZINC PHOSPHODIESTERASE ELAC PROTEIN 1"/>
    <property type="match status" value="1"/>
</dbReference>
<dbReference type="Gene3D" id="3.60.15.10">
    <property type="entry name" value="Ribonuclease Z/Hydroxyacylglutathione hydrolase-like"/>
    <property type="match status" value="1"/>
</dbReference>
<accession>A0ABS4Z5H7</accession>
<dbReference type="CDD" id="cd07716">
    <property type="entry name" value="RNaseZ_short-form-like_MBL-fold"/>
    <property type="match status" value="1"/>
</dbReference>
<feature type="domain" description="Metallo-beta-lactamase" evidence="1">
    <location>
        <begin position="40"/>
        <end position="228"/>
    </location>
</feature>
<protein>
    <submittedName>
        <fullName evidence="2">Ribonuclease BN (tRNA processing enzyme)</fullName>
    </submittedName>
</protein>
<dbReference type="EMBL" id="JAGIOB010000001">
    <property type="protein sequence ID" value="MBP2416290.1"/>
    <property type="molecule type" value="Genomic_DNA"/>
</dbReference>
<dbReference type="RefSeq" id="WP_210053891.1">
    <property type="nucleotide sequence ID" value="NZ_BAAAMH010000012.1"/>
</dbReference>
<sequence>MELTVVGCSGSVSGPDAAASSYLVRAPFAGGTFALVLDLGPGAMGALYRHLAPEDVGAIALTHLHPDHCLDVCAFYVGARYSPTAPWPRIPLLGPPGTRERLVAAYAVPGEDDPAGRPAGIGAHFAHQDWAPRQQVGPFRIETARVDHPVETYALRVTEDVPEGGSLVYSGDTGPCEALVELATGADLLLAEASFRDVPGNPPGLHLSGRDAAEAAQRAGVAELVLTHVPPWHDRDAVLAEARPHLDAPVSLAEPGASWTIGPR</sequence>
<dbReference type="InterPro" id="IPR001279">
    <property type="entry name" value="Metallo-B-lactamas"/>
</dbReference>
<reference evidence="2 3" key="1">
    <citation type="submission" date="2021-03" db="EMBL/GenBank/DDBJ databases">
        <title>Sequencing the genomes of 1000 actinobacteria strains.</title>
        <authorList>
            <person name="Klenk H.-P."/>
        </authorList>
    </citation>
    <scope>NUCLEOTIDE SEQUENCE [LARGE SCALE GENOMIC DNA]</scope>
    <source>
        <strain evidence="2 3">DSM 12936</strain>
    </source>
</reference>